<dbReference type="EMBL" id="CP009687">
    <property type="protein sequence ID" value="AKL96506.1"/>
    <property type="molecule type" value="Genomic_DNA"/>
</dbReference>
<keyword evidence="1" id="KW-0805">Transcription regulation</keyword>
<sequence>MKTKGILNTSLHSKSIVESIVDNITNAIIMGELKPGDKLPTEMELSNSMQVGRNSVREAIKKLEAYGVVYIKRAEGTFVTDSYNQKMLDPMLYGIILQENKWDDFVKLRSVVEIGTLHVVSRSRTEDQIINIKDSLTSLIKAINSPSASVEDIMEADSNFHMAITKIADNQLVETITDYITRITIPSRTLTTKSILEHNLRDEFIDLHRRFVDVIEGCKINEIEETVMQHYVYWKGYKDNMFQDK</sequence>
<dbReference type="PROSITE" id="PS50949">
    <property type="entry name" value="HTH_GNTR"/>
    <property type="match status" value="1"/>
</dbReference>
<dbReference type="SUPFAM" id="SSF46785">
    <property type="entry name" value="Winged helix' DNA-binding domain"/>
    <property type="match status" value="1"/>
</dbReference>
<gene>
    <name evidence="4" type="ORF">CACET_c30620</name>
</gene>
<dbReference type="Gene3D" id="1.10.10.10">
    <property type="entry name" value="Winged helix-like DNA-binding domain superfamily/Winged helix DNA-binding domain"/>
    <property type="match status" value="1"/>
</dbReference>
<dbReference type="Proteomes" id="UP000035704">
    <property type="component" value="Chromosome"/>
</dbReference>
<dbReference type="Pfam" id="PF07729">
    <property type="entry name" value="FCD"/>
    <property type="match status" value="1"/>
</dbReference>
<dbReference type="PATRIC" id="fig|84022.5.peg.3806"/>
<dbReference type="KEGG" id="cace:CACET_c30620"/>
<evidence type="ECO:0000256" key="1">
    <source>
        <dbReference type="ARBA" id="ARBA00023015"/>
    </source>
</evidence>
<evidence type="ECO:0000313" key="5">
    <source>
        <dbReference type="Proteomes" id="UP000035704"/>
    </source>
</evidence>
<dbReference type="SUPFAM" id="SSF48008">
    <property type="entry name" value="GntR ligand-binding domain-like"/>
    <property type="match status" value="1"/>
</dbReference>
<dbReference type="InterPro" id="IPR036390">
    <property type="entry name" value="WH_DNA-bd_sf"/>
</dbReference>
<dbReference type="GO" id="GO:0003700">
    <property type="term" value="F:DNA-binding transcription factor activity"/>
    <property type="evidence" value="ECO:0007669"/>
    <property type="project" value="InterPro"/>
</dbReference>
<dbReference type="PANTHER" id="PTHR43537">
    <property type="entry name" value="TRANSCRIPTIONAL REGULATOR, GNTR FAMILY"/>
    <property type="match status" value="1"/>
</dbReference>
<evidence type="ECO:0000256" key="2">
    <source>
        <dbReference type="ARBA" id="ARBA00023125"/>
    </source>
</evidence>
<dbReference type="GO" id="GO:0003677">
    <property type="term" value="F:DNA binding"/>
    <property type="evidence" value="ECO:0007669"/>
    <property type="project" value="UniProtKB-KW"/>
</dbReference>
<organism evidence="4 5">
    <name type="scientific">Clostridium aceticum</name>
    <dbReference type="NCBI Taxonomy" id="84022"/>
    <lineage>
        <taxon>Bacteria</taxon>
        <taxon>Bacillati</taxon>
        <taxon>Bacillota</taxon>
        <taxon>Clostridia</taxon>
        <taxon>Eubacteriales</taxon>
        <taxon>Clostridiaceae</taxon>
        <taxon>Clostridium</taxon>
    </lineage>
</organism>
<dbReference type="PANTHER" id="PTHR43537:SF5">
    <property type="entry name" value="UXU OPERON TRANSCRIPTIONAL REGULATOR"/>
    <property type="match status" value="1"/>
</dbReference>
<dbReference type="CDD" id="cd07377">
    <property type="entry name" value="WHTH_GntR"/>
    <property type="match status" value="1"/>
</dbReference>
<keyword evidence="3" id="KW-0804">Transcription</keyword>
<dbReference type="OrthoDB" id="9799482at2"/>
<dbReference type="Pfam" id="PF00392">
    <property type="entry name" value="GntR"/>
    <property type="match status" value="1"/>
</dbReference>
<dbReference type="PRINTS" id="PR00035">
    <property type="entry name" value="HTHGNTR"/>
</dbReference>
<evidence type="ECO:0000313" key="4">
    <source>
        <dbReference type="EMBL" id="AKL96506.1"/>
    </source>
</evidence>
<dbReference type="InterPro" id="IPR011711">
    <property type="entry name" value="GntR_C"/>
</dbReference>
<reference evidence="4 5" key="1">
    <citation type="submission" date="2014-10" db="EMBL/GenBank/DDBJ databases">
        <title>Genome sequence of Clostridium aceticum DSM 1496.</title>
        <authorList>
            <person name="Poehlein A."/>
            <person name="Schiel-Bengelsdorf B."/>
            <person name="Gottschalk G."/>
            <person name="Duerre P."/>
            <person name="Daniel R."/>
        </authorList>
    </citation>
    <scope>NUCLEOTIDE SEQUENCE [LARGE SCALE GENOMIC DNA]</scope>
    <source>
        <strain evidence="4 5">DSM 1496</strain>
    </source>
</reference>
<keyword evidence="5" id="KW-1185">Reference proteome</keyword>
<proteinExistence type="predicted"/>
<dbReference type="InterPro" id="IPR036388">
    <property type="entry name" value="WH-like_DNA-bd_sf"/>
</dbReference>
<dbReference type="InterPro" id="IPR008920">
    <property type="entry name" value="TF_FadR/GntR_C"/>
</dbReference>
<name>A0A0D8IAL8_9CLOT</name>
<dbReference type="InterPro" id="IPR000524">
    <property type="entry name" value="Tscrpt_reg_HTH_GntR"/>
</dbReference>
<dbReference type="SMART" id="SM00345">
    <property type="entry name" value="HTH_GNTR"/>
    <property type="match status" value="1"/>
</dbReference>
<dbReference type="STRING" id="84022.CACET_c30620"/>
<accession>A0A0D8IAL8</accession>
<keyword evidence="2" id="KW-0238">DNA-binding</keyword>
<dbReference type="RefSeq" id="WP_044824461.1">
    <property type="nucleotide sequence ID" value="NZ_CP009687.1"/>
</dbReference>
<dbReference type="AlphaFoldDB" id="A0A0D8IAL8"/>
<dbReference type="Gene3D" id="1.20.120.530">
    <property type="entry name" value="GntR ligand-binding domain-like"/>
    <property type="match status" value="1"/>
</dbReference>
<protein>
    <submittedName>
        <fullName evidence="4">Transcriptional regulator</fullName>
    </submittedName>
</protein>
<evidence type="ECO:0000256" key="3">
    <source>
        <dbReference type="ARBA" id="ARBA00023163"/>
    </source>
</evidence>